<comment type="caution">
    <text evidence="1">The sequence shown here is derived from an EMBL/GenBank/DDBJ whole genome shotgun (WGS) entry which is preliminary data.</text>
</comment>
<protein>
    <submittedName>
        <fullName evidence="1">Uncharacterized protein</fullName>
    </submittedName>
</protein>
<reference evidence="1 2" key="1">
    <citation type="submission" date="2015-01" db="EMBL/GenBank/DDBJ databases">
        <title>Evolution of Trichinella species and genotypes.</title>
        <authorList>
            <person name="Korhonen P.K."/>
            <person name="Edoardo P."/>
            <person name="Giuseppe L.R."/>
            <person name="Gasser R.B."/>
        </authorList>
    </citation>
    <scope>NUCLEOTIDE SEQUENCE [LARGE SCALE GENOMIC DNA]</scope>
    <source>
        <strain evidence="1">ISS176</strain>
    </source>
</reference>
<organism evidence="1 2">
    <name type="scientific">Trichinella pseudospiralis</name>
    <name type="common">Parasitic roundworm</name>
    <dbReference type="NCBI Taxonomy" id="6337"/>
    <lineage>
        <taxon>Eukaryota</taxon>
        <taxon>Metazoa</taxon>
        <taxon>Ecdysozoa</taxon>
        <taxon>Nematoda</taxon>
        <taxon>Enoplea</taxon>
        <taxon>Dorylaimia</taxon>
        <taxon>Trichinellida</taxon>
        <taxon>Trichinellidae</taxon>
        <taxon>Trichinella</taxon>
    </lineage>
</organism>
<gene>
    <name evidence="1" type="ORF">T4C_5459</name>
</gene>
<name>A0A0V1JW58_TRIPS</name>
<evidence type="ECO:0000313" key="2">
    <source>
        <dbReference type="Proteomes" id="UP000054826"/>
    </source>
</evidence>
<dbReference type="Proteomes" id="UP000054826">
    <property type="component" value="Unassembled WGS sequence"/>
</dbReference>
<proteinExistence type="predicted"/>
<accession>A0A0V1JW58</accession>
<evidence type="ECO:0000313" key="1">
    <source>
        <dbReference type="EMBL" id="KRZ39235.1"/>
    </source>
</evidence>
<dbReference type="AlphaFoldDB" id="A0A0V1JW58"/>
<dbReference type="EMBL" id="JYDV01000037">
    <property type="protein sequence ID" value="KRZ39235.1"/>
    <property type="molecule type" value="Genomic_DNA"/>
</dbReference>
<sequence>MTPMHWCFGMTPLPYLYNKEKPIAYIPIACQQFQNGSCQQDVVSEVFMNTVTNHTAKYVSGKRDSYASRFIRTNRCRSDEEMPSQLR</sequence>